<dbReference type="Pfam" id="PF02534">
    <property type="entry name" value="T4SS-DNA_transf"/>
    <property type="match status" value="1"/>
</dbReference>
<evidence type="ECO:0000256" key="3">
    <source>
        <dbReference type="ARBA" id="ARBA00022475"/>
    </source>
</evidence>
<dbReference type="GO" id="GO:0005886">
    <property type="term" value="C:plasma membrane"/>
    <property type="evidence" value="ECO:0007669"/>
    <property type="project" value="UniProtKB-SubCell"/>
</dbReference>
<dbReference type="PANTHER" id="PTHR37937">
    <property type="entry name" value="CONJUGATIVE TRANSFER: DNA TRANSPORT"/>
    <property type="match status" value="1"/>
</dbReference>
<evidence type="ECO:0008006" key="11">
    <source>
        <dbReference type="Google" id="ProtNLM"/>
    </source>
</evidence>
<dbReference type="STRING" id="980561.A1359_15960"/>
<dbReference type="InterPro" id="IPR027417">
    <property type="entry name" value="P-loop_NTPase"/>
</dbReference>
<dbReference type="AlphaFoldDB" id="A0A177N0S0"/>
<keyword evidence="6 8" id="KW-0472">Membrane</keyword>
<comment type="similarity">
    <text evidence="2">Belongs to the VirD4/TraG family.</text>
</comment>
<feature type="region of interest" description="Disordered" evidence="7">
    <location>
        <begin position="465"/>
        <end position="490"/>
    </location>
</feature>
<proteinExistence type="inferred from homology"/>
<evidence type="ECO:0000256" key="1">
    <source>
        <dbReference type="ARBA" id="ARBA00004651"/>
    </source>
</evidence>
<keyword evidence="5 8" id="KW-1133">Transmembrane helix</keyword>
<evidence type="ECO:0000256" key="4">
    <source>
        <dbReference type="ARBA" id="ARBA00022692"/>
    </source>
</evidence>
<evidence type="ECO:0000256" key="7">
    <source>
        <dbReference type="SAM" id="MobiDB-lite"/>
    </source>
</evidence>
<feature type="transmembrane region" description="Helical" evidence="8">
    <location>
        <begin position="59"/>
        <end position="79"/>
    </location>
</feature>
<evidence type="ECO:0000256" key="5">
    <source>
        <dbReference type="ARBA" id="ARBA00022989"/>
    </source>
</evidence>
<dbReference type="Gene3D" id="3.40.50.300">
    <property type="entry name" value="P-loop containing nucleotide triphosphate hydrolases"/>
    <property type="match status" value="1"/>
</dbReference>
<protein>
    <recommendedName>
        <fullName evidence="11">TRAG family protein</fullName>
    </recommendedName>
</protein>
<evidence type="ECO:0000256" key="2">
    <source>
        <dbReference type="ARBA" id="ARBA00008806"/>
    </source>
</evidence>
<dbReference type="InterPro" id="IPR051539">
    <property type="entry name" value="T4SS-coupling_protein"/>
</dbReference>
<dbReference type="InterPro" id="IPR003688">
    <property type="entry name" value="TraG/VirD4"/>
</dbReference>
<dbReference type="EMBL" id="LUUI01000150">
    <property type="protein sequence ID" value="OAI10749.1"/>
    <property type="molecule type" value="Genomic_DNA"/>
</dbReference>
<evidence type="ECO:0000256" key="6">
    <source>
        <dbReference type="ARBA" id="ARBA00023136"/>
    </source>
</evidence>
<gene>
    <name evidence="9" type="ORF">A1359_15960</name>
</gene>
<evidence type="ECO:0000256" key="8">
    <source>
        <dbReference type="SAM" id="Phobius"/>
    </source>
</evidence>
<sequence>MKKIGKTVAGVLIAIVAGLYLSGYFFLAVNHQNPIQTTPITILQYGHYYGHKPAIRKRLIGSTVAGFVVIGGVVAIPLMPRRRSLHGDAKFASRKEIKDRGLLDGDGIIVGKMGNQYLTIPGQQGAILAAPPRSGKGVGVVIPNLLNFAGSVIVIDVKKENWKATAGFRQKHGQAVHLFDPLSESGHTARWNPLFYVSNDPGIRINDVQRIAEMLYSVETNKDSFWVLSARTLFLGIALYLFETTDSLRTIGEVLRQGMSGGTTGEGFVEHWKGILARRRGGNNPLSWQCVSSIYEVIDLPPQTAGGIRKELTSKLSLWLNPLLDAATSGNDFDLRDLRKKPTSIYVGVKPDDLDRIRPVLSLFFQQAIGLHTRELPEHNPLLKHQLLLLLDEFTALGRIPIIETSSGFLPGYNVRILLVIQTPSQLRSVYGRDGADTIIKTLAGRIMFAPKDFMDAQEISNDLGSTTVKGKSRSRPMWGTKGNSTTESDQRRMLLMPQEVKEIGEDKEIIIYEGIRPILAEKIIYYQDRHFKKRLLAAPRIKRIKPVTRAIEEVMTEITPKAASNHRPLTIAEIENFDSLSLTDFAIDTHYIVPPTDQPMTSEEVKAAAQRYLNLVVEN</sequence>
<keyword evidence="10" id="KW-1185">Reference proteome</keyword>
<dbReference type="PANTHER" id="PTHR37937:SF1">
    <property type="entry name" value="CONJUGATIVE TRANSFER: DNA TRANSPORT"/>
    <property type="match status" value="1"/>
</dbReference>
<dbReference type="OrthoDB" id="5569906at2"/>
<evidence type="ECO:0000313" key="10">
    <source>
        <dbReference type="Proteomes" id="UP000078476"/>
    </source>
</evidence>
<dbReference type="Proteomes" id="UP000078476">
    <property type="component" value="Unassembled WGS sequence"/>
</dbReference>
<reference evidence="9 10" key="1">
    <citation type="submission" date="2016-03" db="EMBL/GenBank/DDBJ databases">
        <authorList>
            <person name="Ploux O."/>
        </authorList>
    </citation>
    <scope>NUCLEOTIDE SEQUENCE [LARGE SCALE GENOMIC DNA]</scope>
    <source>
        <strain evidence="9 10">R-45370</strain>
    </source>
</reference>
<keyword evidence="3" id="KW-1003">Cell membrane</keyword>
<comment type="subcellular location">
    <subcellularLocation>
        <location evidence="1">Cell membrane</location>
        <topology evidence="1">Multi-pass membrane protein</topology>
    </subcellularLocation>
</comment>
<dbReference type="CDD" id="cd01127">
    <property type="entry name" value="TrwB_TraG_TraD_VirD4"/>
    <property type="match status" value="1"/>
</dbReference>
<dbReference type="SUPFAM" id="SSF52540">
    <property type="entry name" value="P-loop containing nucleoside triphosphate hydrolases"/>
    <property type="match status" value="1"/>
</dbReference>
<comment type="caution">
    <text evidence="9">The sequence shown here is derived from an EMBL/GenBank/DDBJ whole genome shotgun (WGS) entry which is preliminary data.</text>
</comment>
<organism evidence="9 10">
    <name type="scientific">Methylomonas lenta</name>
    <dbReference type="NCBI Taxonomy" id="980561"/>
    <lineage>
        <taxon>Bacteria</taxon>
        <taxon>Pseudomonadati</taxon>
        <taxon>Pseudomonadota</taxon>
        <taxon>Gammaproteobacteria</taxon>
        <taxon>Methylococcales</taxon>
        <taxon>Methylococcaceae</taxon>
        <taxon>Methylomonas</taxon>
    </lineage>
</organism>
<accession>A0A177N0S0</accession>
<dbReference type="RefSeq" id="WP_066986807.1">
    <property type="nucleotide sequence ID" value="NZ_LUUI01000150.1"/>
</dbReference>
<keyword evidence="4 8" id="KW-0812">Transmembrane</keyword>
<evidence type="ECO:0000313" key="9">
    <source>
        <dbReference type="EMBL" id="OAI10749.1"/>
    </source>
</evidence>
<name>A0A177N0S0_9GAMM</name>
<feature type="transmembrane region" description="Helical" evidence="8">
    <location>
        <begin position="7"/>
        <end position="27"/>
    </location>
</feature>